<dbReference type="InterPro" id="IPR015931">
    <property type="entry name" value="Acnase/IPM_dHydase_lsu_aba_1/3"/>
</dbReference>
<dbReference type="InterPro" id="IPR050067">
    <property type="entry name" value="IPM_dehydratase_rel_enz"/>
</dbReference>
<dbReference type="InterPro" id="IPR018136">
    <property type="entry name" value="Aconitase_4Fe-4S_BS"/>
</dbReference>
<dbReference type="SUPFAM" id="SSF53732">
    <property type="entry name" value="Aconitase iron-sulfur domain"/>
    <property type="match status" value="1"/>
</dbReference>
<evidence type="ECO:0000256" key="3">
    <source>
        <dbReference type="ARBA" id="ARBA00023004"/>
    </source>
</evidence>
<accession>A0A257LUC1</accession>
<evidence type="ECO:0000256" key="1">
    <source>
        <dbReference type="ARBA" id="ARBA00001966"/>
    </source>
</evidence>
<keyword evidence="3" id="KW-0408">Iron</keyword>
<dbReference type="GO" id="GO:0051536">
    <property type="term" value="F:iron-sulfur cluster binding"/>
    <property type="evidence" value="ECO:0007669"/>
    <property type="project" value="UniProtKB-KW"/>
</dbReference>
<dbReference type="Gene3D" id="3.30.499.10">
    <property type="entry name" value="Aconitase, domain 3"/>
    <property type="match status" value="1"/>
</dbReference>
<gene>
    <name evidence="7" type="ORF">CGW93_01860</name>
</gene>
<dbReference type="Pfam" id="PF00330">
    <property type="entry name" value="Aconitase"/>
    <property type="match status" value="1"/>
</dbReference>
<evidence type="ECO:0000313" key="7">
    <source>
        <dbReference type="EMBL" id="OYV03247.1"/>
    </source>
</evidence>
<organism evidence="7 8">
    <name type="scientific">candidate division WOR-3 bacterium 4484_18</name>
    <dbReference type="NCBI Taxonomy" id="2020626"/>
    <lineage>
        <taxon>Bacteria</taxon>
        <taxon>Bacteria division WOR-3</taxon>
    </lineage>
</organism>
<sequence>LKEGLIEIFVKAGATVLGPGCGPCVGVHEGVLADSEVCLSSQNRNFKGRMGNPEGFIYERI</sequence>
<reference evidence="8" key="1">
    <citation type="submission" date="2017-07" db="EMBL/GenBank/DDBJ databases">
        <title>Novel pathways for hydrocarbon cycling and metabolic interdependencies in hydrothermal sediment communities.</title>
        <authorList>
            <person name="Dombrowski N."/>
            <person name="Seitz K."/>
            <person name="Teske A."/>
            <person name="Baker B."/>
        </authorList>
    </citation>
    <scope>NUCLEOTIDE SEQUENCE [LARGE SCALE GENOMIC DNA]</scope>
</reference>
<evidence type="ECO:0000256" key="2">
    <source>
        <dbReference type="ARBA" id="ARBA00022723"/>
    </source>
</evidence>
<evidence type="ECO:0000259" key="6">
    <source>
        <dbReference type="Pfam" id="PF00330"/>
    </source>
</evidence>
<dbReference type="GO" id="GO:0019752">
    <property type="term" value="P:carboxylic acid metabolic process"/>
    <property type="evidence" value="ECO:0007669"/>
    <property type="project" value="UniProtKB-ARBA"/>
</dbReference>
<dbReference type="PANTHER" id="PTHR43822">
    <property type="entry name" value="HOMOACONITASE, MITOCHONDRIAL-RELATED"/>
    <property type="match status" value="1"/>
</dbReference>
<feature type="non-terminal residue" evidence="7">
    <location>
        <position position="1"/>
    </location>
</feature>
<evidence type="ECO:0000313" key="8">
    <source>
        <dbReference type="Proteomes" id="UP000216312"/>
    </source>
</evidence>
<dbReference type="PROSITE" id="PS01244">
    <property type="entry name" value="ACONITASE_2"/>
    <property type="match status" value="1"/>
</dbReference>
<dbReference type="PANTHER" id="PTHR43822:SF2">
    <property type="entry name" value="HOMOACONITASE, MITOCHONDRIAL"/>
    <property type="match status" value="1"/>
</dbReference>
<dbReference type="InterPro" id="IPR036008">
    <property type="entry name" value="Aconitase_4Fe-4S_dom"/>
</dbReference>
<dbReference type="Proteomes" id="UP000216312">
    <property type="component" value="Unassembled WGS sequence"/>
</dbReference>
<dbReference type="GO" id="GO:0016829">
    <property type="term" value="F:lyase activity"/>
    <property type="evidence" value="ECO:0007669"/>
    <property type="project" value="UniProtKB-KW"/>
</dbReference>
<feature type="domain" description="Aconitase/3-isopropylmalate dehydratase large subunit alpha/beta/alpha" evidence="6">
    <location>
        <begin position="2"/>
        <end position="53"/>
    </location>
</feature>
<name>A0A257LUC1_UNCW3</name>
<keyword evidence="4" id="KW-0411">Iron-sulfur</keyword>
<keyword evidence="5" id="KW-0456">Lyase</keyword>
<dbReference type="AlphaFoldDB" id="A0A257LUC1"/>
<protein>
    <recommendedName>
        <fullName evidence="6">Aconitase/3-isopropylmalate dehydratase large subunit alpha/beta/alpha domain-containing protein</fullName>
    </recommendedName>
</protein>
<keyword evidence="2" id="KW-0479">Metal-binding</keyword>
<dbReference type="GO" id="GO:0046872">
    <property type="term" value="F:metal ion binding"/>
    <property type="evidence" value="ECO:0007669"/>
    <property type="project" value="UniProtKB-KW"/>
</dbReference>
<dbReference type="EMBL" id="NMUJ01000014">
    <property type="protein sequence ID" value="OYV03247.1"/>
    <property type="molecule type" value="Genomic_DNA"/>
</dbReference>
<evidence type="ECO:0000256" key="5">
    <source>
        <dbReference type="ARBA" id="ARBA00023239"/>
    </source>
</evidence>
<dbReference type="InterPro" id="IPR001030">
    <property type="entry name" value="Acoase/IPM_deHydtase_lsu_aba"/>
</dbReference>
<proteinExistence type="predicted"/>
<comment type="cofactor">
    <cofactor evidence="1">
        <name>[4Fe-4S] cluster</name>
        <dbReference type="ChEBI" id="CHEBI:49883"/>
    </cofactor>
</comment>
<comment type="caution">
    <text evidence="7">The sequence shown here is derived from an EMBL/GenBank/DDBJ whole genome shotgun (WGS) entry which is preliminary data.</text>
</comment>
<evidence type="ECO:0000256" key="4">
    <source>
        <dbReference type="ARBA" id="ARBA00023014"/>
    </source>
</evidence>